<dbReference type="EMBL" id="DVHI01000025">
    <property type="protein sequence ID" value="HIR62186.1"/>
    <property type="molecule type" value="Genomic_DNA"/>
</dbReference>
<keyword evidence="10 15" id="KW-0234">DNA repair</keyword>
<dbReference type="CDD" id="cd04488">
    <property type="entry name" value="RecG_wedge_OBF"/>
    <property type="match status" value="1"/>
</dbReference>
<evidence type="ECO:0000256" key="11">
    <source>
        <dbReference type="ARBA" id="ARBA00023235"/>
    </source>
</evidence>
<reference evidence="18" key="2">
    <citation type="journal article" date="2021" name="PeerJ">
        <title>Extensive microbial diversity within the chicken gut microbiome revealed by metagenomics and culture.</title>
        <authorList>
            <person name="Gilroy R."/>
            <person name="Ravi A."/>
            <person name="Getino M."/>
            <person name="Pursley I."/>
            <person name="Horton D.L."/>
            <person name="Alikhan N.F."/>
            <person name="Baker D."/>
            <person name="Gharbi K."/>
            <person name="Hall N."/>
            <person name="Watson M."/>
            <person name="Adriaenssens E.M."/>
            <person name="Foster-Nyarko E."/>
            <person name="Jarju S."/>
            <person name="Secka A."/>
            <person name="Antonio M."/>
            <person name="Oren A."/>
            <person name="Chaudhuri R.R."/>
            <person name="La Ragione R."/>
            <person name="Hildebrand F."/>
            <person name="Pallen M.J."/>
        </authorList>
    </citation>
    <scope>NUCLEOTIDE SEQUENCE</scope>
    <source>
        <strain evidence="18">ChiHjej13B12-12457</strain>
    </source>
</reference>
<protein>
    <recommendedName>
        <fullName evidence="2 15">ATP-dependent DNA helicase RecG</fullName>
        <ecNumber evidence="13 15">5.6.2.4</ecNumber>
    </recommendedName>
</protein>
<dbReference type="NCBIfam" id="NF008168">
    <property type="entry name" value="PRK10917.2-2"/>
    <property type="match status" value="1"/>
</dbReference>
<evidence type="ECO:0000259" key="17">
    <source>
        <dbReference type="PROSITE" id="PS51194"/>
    </source>
</evidence>
<dbReference type="InterPro" id="IPR011545">
    <property type="entry name" value="DEAD/DEAH_box_helicase_dom"/>
</dbReference>
<evidence type="ECO:0000313" key="19">
    <source>
        <dbReference type="Proteomes" id="UP000886744"/>
    </source>
</evidence>
<evidence type="ECO:0000256" key="10">
    <source>
        <dbReference type="ARBA" id="ARBA00023204"/>
    </source>
</evidence>
<reference evidence="18" key="1">
    <citation type="submission" date="2020-10" db="EMBL/GenBank/DDBJ databases">
        <authorList>
            <person name="Gilroy R."/>
        </authorList>
    </citation>
    <scope>NUCLEOTIDE SEQUENCE</scope>
    <source>
        <strain evidence="18">ChiHjej13B12-12457</strain>
    </source>
</reference>
<evidence type="ECO:0000256" key="15">
    <source>
        <dbReference type="RuleBase" id="RU363016"/>
    </source>
</evidence>
<comment type="catalytic activity">
    <reaction evidence="14 15">
        <text>ATP + H2O = ADP + phosphate + H(+)</text>
        <dbReference type="Rhea" id="RHEA:13065"/>
        <dbReference type="ChEBI" id="CHEBI:15377"/>
        <dbReference type="ChEBI" id="CHEBI:15378"/>
        <dbReference type="ChEBI" id="CHEBI:30616"/>
        <dbReference type="ChEBI" id="CHEBI:43474"/>
        <dbReference type="ChEBI" id="CHEBI:456216"/>
        <dbReference type="EC" id="5.6.2.4"/>
    </reaction>
</comment>
<keyword evidence="3 15" id="KW-0547">Nucleotide-binding</keyword>
<organism evidence="18 19">
    <name type="scientific">Candidatus Coprenecus avistercoris</name>
    <dbReference type="NCBI Taxonomy" id="2840730"/>
    <lineage>
        <taxon>Bacteria</taxon>
        <taxon>Pseudomonadati</taxon>
        <taxon>Bacteroidota</taxon>
        <taxon>Bacteroidia</taxon>
        <taxon>Bacteroidales</taxon>
        <taxon>Rikenellaceae</taxon>
        <taxon>Rikenellaceae incertae sedis</taxon>
        <taxon>Candidatus Coprenecus</taxon>
    </lineage>
</organism>
<proteinExistence type="inferred from homology"/>
<comment type="caution">
    <text evidence="18">The sequence shown here is derived from an EMBL/GenBank/DDBJ whole genome shotgun (WGS) entry which is preliminary data.</text>
</comment>
<dbReference type="NCBIfam" id="NF008165">
    <property type="entry name" value="PRK10917.1-3"/>
    <property type="match status" value="1"/>
</dbReference>
<accession>A0A9D1E057</accession>
<dbReference type="Pfam" id="PF17191">
    <property type="entry name" value="RecG_wedge"/>
    <property type="match status" value="1"/>
</dbReference>
<dbReference type="Pfam" id="PF19833">
    <property type="entry name" value="RecG_dom3_C"/>
    <property type="match status" value="1"/>
</dbReference>
<dbReference type="GO" id="GO:0043138">
    <property type="term" value="F:3'-5' DNA helicase activity"/>
    <property type="evidence" value="ECO:0007669"/>
    <property type="project" value="UniProtKB-EC"/>
</dbReference>
<dbReference type="Gene3D" id="2.40.50.140">
    <property type="entry name" value="Nucleic acid-binding proteins"/>
    <property type="match status" value="1"/>
</dbReference>
<keyword evidence="9 15" id="KW-0233">DNA recombination</keyword>
<evidence type="ECO:0000256" key="12">
    <source>
        <dbReference type="ARBA" id="ARBA00034617"/>
    </source>
</evidence>
<dbReference type="GO" id="GO:0003677">
    <property type="term" value="F:DNA binding"/>
    <property type="evidence" value="ECO:0007669"/>
    <property type="project" value="UniProtKB-KW"/>
</dbReference>
<dbReference type="Pfam" id="PF00270">
    <property type="entry name" value="DEAD"/>
    <property type="match status" value="1"/>
</dbReference>
<dbReference type="PROSITE" id="PS51194">
    <property type="entry name" value="HELICASE_CTER"/>
    <property type="match status" value="1"/>
</dbReference>
<feature type="domain" description="Helicase C-terminal" evidence="17">
    <location>
        <begin position="465"/>
        <end position="627"/>
    </location>
</feature>
<dbReference type="GO" id="GO:0006310">
    <property type="term" value="P:DNA recombination"/>
    <property type="evidence" value="ECO:0007669"/>
    <property type="project" value="UniProtKB-UniRule"/>
</dbReference>
<dbReference type="InterPro" id="IPR027417">
    <property type="entry name" value="P-loop_NTPase"/>
</dbReference>
<evidence type="ECO:0000256" key="13">
    <source>
        <dbReference type="ARBA" id="ARBA00034808"/>
    </source>
</evidence>
<dbReference type="SUPFAM" id="SSF52540">
    <property type="entry name" value="P-loop containing nucleoside triphosphate hydrolases"/>
    <property type="match status" value="2"/>
</dbReference>
<evidence type="ECO:0000256" key="1">
    <source>
        <dbReference type="ARBA" id="ARBA00007504"/>
    </source>
</evidence>
<dbReference type="InterPro" id="IPR004609">
    <property type="entry name" value="ATP-dep_DNA_helicase_RecG"/>
</dbReference>
<evidence type="ECO:0000256" key="4">
    <source>
        <dbReference type="ARBA" id="ARBA00022763"/>
    </source>
</evidence>
<dbReference type="SMART" id="SM00490">
    <property type="entry name" value="HELICc"/>
    <property type="match status" value="1"/>
</dbReference>
<keyword evidence="7 15" id="KW-0067">ATP-binding</keyword>
<keyword evidence="8" id="KW-0238">DNA-binding</keyword>
<dbReference type="InterPro" id="IPR033454">
    <property type="entry name" value="RecG_wedge"/>
</dbReference>
<dbReference type="InterPro" id="IPR047112">
    <property type="entry name" value="RecG/Mfd"/>
</dbReference>
<dbReference type="Proteomes" id="UP000886744">
    <property type="component" value="Unassembled WGS sequence"/>
</dbReference>
<comment type="catalytic activity">
    <reaction evidence="12 15">
        <text>Couples ATP hydrolysis with the unwinding of duplex DNA by translocating in the 3'-5' direction.</text>
        <dbReference type="EC" id="5.6.2.4"/>
    </reaction>
</comment>
<dbReference type="PANTHER" id="PTHR47964:SF1">
    <property type="entry name" value="ATP-DEPENDENT DNA HELICASE HOMOLOG RECG, CHLOROPLASTIC"/>
    <property type="match status" value="1"/>
</dbReference>
<dbReference type="SMART" id="SM00487">
    <property type="entry name" value="DEXDc"/>
    <property type="match status" value="1"/>
</dbReference>
<keyword evidence="5 15" id="KW-0378">Hydrolase</keyword>
<dbReference type="NCBIfam" id="TIGR00643">
    <property type="entry name" value="recG"/>
    <property type="match status" value="1"/>
</dbReference>
<evidence type="ECO:0000259" key="16">
    <source>
        <dbReference type="PROSITE" id="PS51192"/>
    </source>
</evidence>
<dbReference type="InterPro" id="IPR045562">
    <property type="entry name" value="RecG_dom3_C"/>
</dbReference>
<dbReference type="InterPro" id="IPR014001">
    <property type="entry name" value="Helicase_ATP-bd"/>
</dbReference>
<evidence type="ECO:0000256" key="2">
    <source>
        <dbReference type="ARBA" id="ARBA00017846"/>
    </source>
</evidence>
<evidence type="ECO:0000256" key="7">
    <source>
        <dbReference type="ARBA" id="ARBA00022840"/>
    </source>
</evidence>
<dbReference type="GO" id="GO:0005524">
    <property type="term" value="F:ATP binding"/>
    <property type="evidence" value="ECO:0007669"/>
    <property type="project" value="UniProtKB-KW"/>
</dbReference>
<dbReference type="CDD" id="cd17992">
    <property type="entry name" value="DEXHc_RecG"/>
    <property type="match status" value="1"/>
</dbReference>
<dbReference type="AlphaFoldDB" id="A0A9D1E057"/>
<evidence type="ECO:0000256" key="5">
    <source>
        <dbReference type="ARBA" id="ARBA00022801"/>
    </source>
</evidence>
<keyword evidence="4 15" id="KW-0227">DNA damage</keyword>
<evidence type="ECO:0000256" key="3">
    <source>
        <dbReference type="ARBA" id="ARBA00022741"/>
    </source>
</evidence>
<keyword evidence="6 15" id="KW-0347">Helicase</keyword>
<comment type="similarity">
    <text evidence="1 15">Belongs to the helicase family. RecG subfamily.</text>
</comment>
<dbReference type="GO" id="GO:0006281">
    <property type="term" value="P:DNA repair"/>
    <property type="evidence" value="ECO:0007669"/>
    <property type="project" value="UniProtKB-UniRule"/>
</dbReference>
<dbReference type="InterPro" id="IPR012340">
    <property type="entry name" value="NA-bd_OB-fold"/>
</dbReference>
<feature type="domain" description="Helicase ATP-binding" evidence="16">
    <location>
        <begin position="284"/>
        <end position="446"/>
    </location>
</feature>
<dbReference type="Pfam" id="PF00271">
    <property type="entry name" value="Helicase_C"/>
    <property type="match status" value="1"/>
</dbReference>
<dbReference type="PANTHER" id="PTHR47964">
    <property type="entry name" value="ATP-DEPENDENT DNA HELICASE HOMOLOG RECG, CHLOROPLASTIC"/>
    <property type="match status" value="1"/>
</dbReference>
<name>A0A9D1E057_9BACT</name>
<evidence type="ECO:0000256" key="8">
    <source>
        <dbReference type="ARBA" id="ARBA00023125"/>
    </source>
</evidence>
<dbReference type="SUPFAM" id="SSF50249">
    <property type="entry name" value="Nucleic acid-binding proteins"/>
    <property type="match status" value="1"/>
</dbReference>
<gene>
    <name evidence="18" type="primary">recG</name>
    <name evidence="18" type="ORF">IAC94_01510</name>
</gene>
<evidence type="ECO:0000256" key="9">
    <source>
        <dbReference type="ARBA" id="ARBA00023172"/>
    </source>
</evidence>
<keyword evidence="11" id="KW-0413">Isomerase</keyword>
<evidence type="ECO:0000313" key="18">
    <source>
        <dbReference type="EMBL" id="HIR62186.1"/>
    </source>
</evidence>
<dbReference type="InterPro" id="IPR001650">
    <property type="entry name" value="Helicase_C-like"/>
</dbReference>
<sequence length="704" mass="78585">MSNILDRDIKYLPGIGEKRAALLDKELGIRTFRDMLYTFPYRYIDRSRVYSISEIDSSMAYIQLRGRIIRTSTAGTGKGARLIATLRDDSGTIDLVFFKGVKWIQDKLSPNREYIVFGKPSLFNGGWNMVHPELDPVGESGASSWPSTLIGIYSSTDKLRNNGISIKVFARFQQTLQQKIAGAVQETLPQEVLSSQKLPSLAFALANIHFPKDMRSLEAARYRLKFEELFFLQLSLLRQKNVRMSGASGILFHKVGEAFNYCYNRLPYELTGAQKRVIKEIRRDTVSGKQMNRLLQGDVGSGKTMVALLTALIAVDNGYQACVMAPTEVLAVQHMRNFERNLAGSPVRVALLTGSTKAKERREIDAGLRDGSINILIGTHAVIEDNVVFSRLGFVVIDEQHRFGVDQRARLRLKASEPPHILVMTATPIPRTLAMTLYGDLDVSVIDELPPGRKPVQTIHVTEGQRFKMYDFIKSEIRKGRQAFIVYPLIKESEKLDYQNLEQGYNTVVDYFKAPEFVTAVVHGQQKNEDKAFDMKLFADGKADILVATSVIEVGVDVPNASVMVIESAERFGLSQLHQLRGRVGRGAEKSYCLLMTGYKLSEDSRKRIELMCSTNDGFELAEADLRMRGPGDMEGTRQSGLAFDLRIADLGKDSPILNQARAAASGILADDPLLEKPSSALLRSGLDRLRQTSGEFIDYSTIS</sequence>
<dbReference type="GO" id="GO:0016787">
    <property type="term" value="F:hydrolase activity"/>
    <property type="evidence" value="ECO:0007669"/>
    <property type="project" value="UniProtKB-KW"/>
</dbReference>
<dbReference type="EC" id="5.6.2.4" evidence="13 15"/>
<evidence type="ECO:0000256" key="14">
    <source>
        <dbReference type="ARBA" id="ARBA00048988"/>
    </source>
</evidence>
<comment type="function">
    <text evidence="15">Plays a critical role in recombination and DNA repair. Helps process Holliday junction intermediates to mature products by catalyzing branch migration. Has replication fork regression activity, unwinds stalled or blocked replication forks to make a HJ that can be resolved. Has a DNA unwinding activity characteristic of a DNA helicase with 3'-5' polarity.</text>
</comment>
<dbReference type="PROSITE" id="PS51192">
    <property type="entry name" value="HELICASE_ATP_BIND_1"/>
    <property type="match status" value="1"/>
</dbReference>
<evidence type="ECO:0000256" key="6">
    <source>
        <dbReference type="ARBA" id="ARBA00022806"/>
    </source>
</evidence>
<dbReference type="Gene3D" id="3.40.50.300">
    <property type="entry name" value="P-loop containing nucleotide triphosphate hydrolases"/>
    <property type="match status" value="2"/>
</dbReference>